<dbReference type="OrthoDB" id="7872728at2759"/>
<dbReference type="AlphaFoldDB" id="A0A1I8NXV9"/>
<feature type="compositionally biased region" description="Low complexity" evidence="1">
    <location>
        <begin position="152"/>
        <end position="173"/>
    </location>
</feature>
<dbReference type="Proteomes" id="UP000095300">
    <property type="component" value="Unassembled WGS sequence"/>
</dbReference>
<accession>A0A1I8NXV9</accession>
<feature type="chain" id="PRO_5009325696" evidence="2">
    <location>
        <begin position="25"/>
        <end position="302"/>
    </location>
</feature>
<dbReference type="VEuPathDB" id="VectorBase:SCAU003040"/>
<feature type="region of interest" description="Disordered" evidence="1">
    <location>
        <begin position="56"/>
        <end position="180"/>
    </location>
</feature>
<keyword evidence="4" id="KW-1185">Reference proteome</keyword>
<sequence length="302" mass="32918">MENRQLSLIVVVLIGFVIQNSVEGLQCYVCEDCNEYQDFKELSICGEINMEMTQKPSTLPEQMPPVQNASSSQVPTTNITSSSTVASPVKPAPNDDDYSYEYSSEDHNDSGGSFSGKRNSTTKGPSSSVQTTASPQSQVTEGSTNVTSTLGNNNASSSAVTTTVSTNASSTSAKPGAEDYDYMEYEDQRSFNIENQRRPQPRSANISLLKIDEPVCYMYRYYANNTVFTNRGCTTLLNSNKFLTCQTLANEHTMVGCRICSTDGCNKYDLDESGEDHLSDAGATMGFPMLMVFIISAINMAT</sequence>
<protein>
    <submittedName>
        <fullName evidence="3">Uncharacterized protein</fullName>
    </submittedName>
</protein>
<evidence type="ECO:0000313" key="3">
    <source>
        <dbReference type="EnsemblMetazoa" id="SCAU003040-PA"/>
    </source>
</evidence>
<name>A0A1I8NXV9_STOCA</name>
<dbReference type="KEGG" id="scac:106088068"/>
<evidence type="ECO:0000256" key="2">
    <source>
        <dbReference type="SAM" id="SignalP"/>
    </source>
</evidence>
<reference evidence="3" key="1">
    <citation type="submission" date="2020-05" db="UniProtKB">
        <authorList>
            <consortium name="EnsemblMetazoa"/>
        </authorList>
    </citation>
    <scope>IDENTIFICATION</scope>
    <source>
        <strain evidence="3">USDA</strain>
    </source>
</reference>
<feature type="compositionally biased region" description="Polar residues" evidence="1">
    <location>
        <begin position="56"/>
        <end position="86"/>
    </location>
</feature>
<keyword evidence="2" id="KW-0732">Signal</keyword>
<proteinExistence type="predicted"/>
<feature type="compositionally biased region" description="Polar residues" evidence="1">
    <location>
        <begin position="110"/>
        <end position="151"/>
    </location>
</feature>
<evidence type="ECO:0000256" key="1">
    <source>
        <dbReference type="SAM" id="MobiDB-lite"/>
    </source>
</evidence>
<dbReference type="EnsemblMetazoa" id="SCAU003040-RA">
    <property type="protein sequence ID" value="SCAU003040-PA"/>
    <property type="gene ID" value="SCAU003040"/>
</dbReference>
<feature type="signal peptide" evidence="2">
    <location>
        <begin position="1"/>
        <end position="24"/>
    </location>
</feature>
<organism evidence="3 4">
    <name type="scientific">Stomoxys calcitrans</name>
    <name type="common">Stable fly</name>
    <name type="synonym">Conops calcitrans</name>
    <dbReference type="NCBI Taxonomy" id="35570"/>
    <lineage>
        <taxon>Eukaryota</taxon>
        <taxon>Metazoa</taxon>
        <taxon>Ecdysozoa</taxon>
        <taxon>Arthropoda</taxon>
        <taxon>Hexapoda</taxon>
        <taxon>Insecta</taxon>
        <taxon>Pterygota</taxon>
        <taxon>Neoptera</taxon>
        <taxon>Endopterygota</taxon>
        <taxon>Diptera</taxon>
        <taxon>Brachycera</taxon>
        <taxon>Muscomorpha</taxon>
        <taxon>Muscoidea</taxon>
        <taxon>Muscidae</taxon>
        <taxon>Stomoxys</taxon>
    </lineage>
</organism>
<evidence type="ECO:0000313" key="4">
    <source>
        <dbReference type="Proteomes" id="UP000095300"/>
    </source>
</evidence>
<gene>
    <name evidence="3" type="primary">106088068</name>
</gene>